<proteinExistence type="inferred from homology"/>
<dbReference type="InterPro" id="IPR036390">
    <property type="entry name" value="WH_DNA-bd_sf"/>
</dbReference>
<dbReference type="Gene3D" id="1.10.10.570">
    <property type="entry name" value="Winged helix' DNA-binding domain. Chain C. Domain 1"/>
    <property type="match status" value="1"/>
</dbReference>
<dbReference type="PANTHER" id="PTHR13149">
    <property type="entry name" value="VACUOLAR PROTEIN SORTING-ASSOCIATED PROTEIN VPS25"/>
    <property type="match status" value="1"/>
</dbReference>
<keyword evidence="3" id="KW-0653">Protein transport</keyword>
<dbReference type="AlphaFoldDB" id="A0A6C1EAB5"/>
<dbReference type="InterPro" id="IPR008570">
    <property type="entry name" value="ESCRT-II_cplx_Vps25-sub"/>
</dbReference>
<evidence type="ECO:0000256" key="2">
    <source>
        <dbReference type="ARBA" id="ARBA00022448"/>
    </source>
</evidence>
<dbReference type="Proteomes" id="UP000501346">
    <property type="component" value="Chromosome SeX-ScX"/>
</dbReference>
<gene>
    <name evidence="4" type="primary">VPS25_2</name>
    <name evidence="4" type="ORF">GRS66_008809</name>
</gene>
<dbReference type="PANTHER" id="PTHR13149:SF0">
    <property type="entry name" value="VACUOLAR PROTEIN-SORTING-ASSOCIATED PROTEIN 25"/>
    <property type="match status" value="1"/>
</dbReference>
<dbReference type="GO" id="GO:0043328">
    <property type="term" value="P:protein transport to vacuole involved in ubiquitin-dependent protein catabolic process via the multivesicular body sorting pathway"/>
    <property type="evidence" value="ECO:0007669"/>
    <property type="project" value="TreeGrafter"/>
</dbReference>
<dbReference type="SUPFAM" id="SSF46785">
    <property type="entry name" value="Winged helix' DNA-binding domain"/>
    <property type="match status" value="2"/>
</dbReference>
<keyword evidence="2" id="KW-0813">Transport</keyword>
<dbReference type="OrthoDB" id="245150at2759"/>
<comment type="similarity">
    <text evidence="1">Belongs to the VPS25 family.</text>
</comment>
<protein>
    <submittedName>
        <fullName evidence="4">Vacuolar protein-sorting-associated protein 25</fullName>
    </submittedName>
</protein>
<dbReference type="Pfam" id="PF05871">
    <property type="entry name" value="ESCRT-II"/>
    <property type="match status" value="1"/>
</dbReference>
<dbReference type="FunFam" id="1.10.10.10:FF:000792">
    <property type="entry name" value="Vacuolar protein-sorting-associated protein 25"/>
    <property type="match status" value="1"/>
</dbReference>
<sequence>MSALPPVYSFPPLYTRQPNSLTRRQQISTWIDIISQYCKTKKIWYMSVDGTVINDNELDSGSTDNDDSKKISKNLFNNEDIQRSVSQVFIDEIWSQMTKEGKCLPIDQSGRRSSNTTTTRYFILWKSLDSWASLILQWFEDSGKLNQVITLYELSEGDETVNWEFHRMPESLLYYCLKPLCDRNRATMLKDENDKVIAIKVV</sequence>
<evidence type="ECO:0000313" key="5">
    <source>
        <dbReference type="Proteomes" id="UP000501346"/>
    </source>
</evidence>
<dbReference type="GO" id="GO:0000814">
    <property type="term" value="C:ESCRT II complex"/>
    <property type="evidence" value="ECO:0007669"/>
    <property type="project" value="InterPro"/>
</dbReference>
<dbReference type="EMBL" id="CP049007">
    <property type="protein sequence ID" value="QID86192.1"/>
    <property type="molecule type" value="Genomic_DNA"/>
</dbReference>
<dbReference type="SMR" id="A0A6C1EAB5"/>
<dbReference type="GO" id="GO:0042803">
    <property type="term" value="F:protein homodimerization activity"/>
    <property type="evidence" value="ECO:0007669"/>
    <property type="project" value="TreeGrafter"/>
</dbReference>
<dbReference type="InterPro" id="IPR014041">
    <property type="entry name" value="ESCRT-II_cplx_Vps25-sub_N"/>
</dbReference>
<name>A0A6C1EAB5_SACPS</name>
<keyword evidence="5" id="KW-1185">Reference proteome</keyword>
<accession>A0A6C1EAB5</accession>
<dbReference type="InterPro" id="IPR036388">
    <property type="entry name" value="WH-like_DNA-bd_sf"/>
</dbReference>
<evidence type="ECO:0000256" key="1">
    <source>
        <dbReference type="ARBA" id="ARBA00009674"/>
    </source>
</evidence>
<evidence type="ECO:0000313" key="4">
    <source>
        <dbReference type="EMBL" id="QID86192.1"/>
    </source>
</evidence>
<dbReference type="GO" id="GO:0005198">
    <property type="term" value="F:structural molecule activity"/>
    <property type="evidence" value="ECO:0007669"/>
    <property type="project" value="TreeGrafter"/>
</dbReference>
<evidence type="ECO:0000256" key="3">
    <source>
        <dbReference type="ARBA" id="ARBA00022927"/>
    </source>
</evidence>
<organism evidence="4 5">
    <name type="scientific">Saccharomyces pastorianus</name>
    <name type="common">Lager yeast</name>
    <name type="synonym">Saccharomyces cerevisiae x Saccharomyces eubayanus</name>
    <dbReference type="NCBI Taxonomy" id="27292"/>
    <lineage>
        <taxon>Eukaryota</taxon>
        <taxon>Fungi</taxon>
        <taxon>Dikarya</taxon>
        <taxon>Ascomycota</taxon>
        <taxon>Saccharomycotina</taxon>
        <taxon>Saccharomycetes</taxon>
        <taxon>Saccharomycetales</taxon>
        <taxon>Saccharomycetaceae</taxon>
        <taxon>Saccharomyces</taxon>
    </lineage>
</organism>
<reference evidence="4 5" key="1">
    <citation type="journal article" date="2019" name="BMC Genomics">
        <title>Chromosome level assembly and comparative genome analysis confirm lager-brewing yeasts originated from a single hybridization.</title>
        <authorList>
            <person name="Salazar A.N."/>
            <person name="Gorter de Vries A.R."/>
            <person name="van den Broek M."/>
            <person name="Brouwers N."/>
            <person name="de la Torre Cortes P."/>
            <person name="Kuijpers N.G.A."/>
            <person name="Daran J.G."/>
            <person name="Abeel T."/>
        </authorList>
    </citation>
    <scope>NUCLEOTIDE SEQUENCE [LARGE SCALE GENOMIC DNA]</scope>
    <source>
        <strain evidence="4 5">CBS 1483</strain>
    </source>
</reference>
<dbReference type="Gene3D" id="1.10.10.10">
    <property type="entry name" value="Winged helix-like DNA-binding domain superfamily/Winged helix DNA-binding domain"/>
    <property type="match status" value="1"/>
</dbReference>